<dbReference type="InterPro" id="IPR000055">
    <property type="entry name" value="Restrct_endonuc_typeI_TRD"/>
</dbReference>
<comment type="similarity">
    <text evidence="1">Belongs to the type-I restriction system S methylase family.</text>
</comment>
<protein>
    <submittedName>
        <fullName evidence="5">EcoKI restriction-modification system protein HsdS</fullName>
    </submittedName>
</protein>
<dbReference type="InterPro" id="IPR052021">
    <property type="entry name" value="Type-I_RS_S_subunit"/>
</dbReference>
<dbReference type="GO" id="GO:0003677">
    <property type="term" value="F:DNA binding"/>
    <property type="evidence" value="ECO:0007669"/>
    <property type="project" value="UniProtKB-KW"/>
</dbReference>
<feature type="domain" description="Type I restriction modification DNA specificity" evidence="4">
    <location>
        <begin position="6"/>
        <end position="66"/>
    </location>
</feature>
<evidence type="ECO:0000259" key="4">
    <source>
        <dbReference type="Pfam" id="PF01420"/>
    </source>
</evidence>
<feature type="domain" description="Type I restriction modification DNA specificity" evidence="4">
    <location>
        <begin position="88"/>
        <end position="257"/>
    </location>
</feature>
<dbReference type="PANTHER" id="PTHR30408:SF12">
    <property type="entry name" value="TYPE I RESTRICTION ENZYME MJAVIII SPECIFICITY SUBUNIT"/>
    <property type="match status" value="1"/>
</dbReference>
<dbReference type="SUPFAM" id="SSF116734">
    <property type="entry name" value="DNA methylase specificity domain"/>
    <property type="match status" value="2"/>
</dbReference>
<organism evidence="5 6">
    <name type="scientific">Anaerobiospirillum thomasii</name>
    <dbReference type="NCBI Taxonomy" id="179995"/>
    <lineage>
        <taxon>Bacteria</taxon>
        <taxon>Pseudomonadati</taxon>
        <taxon>Pseudomonadota</taxon>
        <taxon>Gammaproteobacteria</taxon>
        <taxon>Aeromonadales</taxon>
        <taxon>Succinivibrionaceae</taxon>
        <taxon>Anaerobiospirillum</taxon>
    </lineage>
</organism>
<sequence>MVMGILHSRYLNDLGRGATFKEISKSIVEKIAVPAPPLEVQDKFISFIDQIDKSKFILQQMIEKLELLKKSRFIEMFDSFFKNEKSLYEIKKICNVIDYRGKTPEKSDTGIPLITAKNVKNNAFIEEPREFIPVENYEKIMTRGTPKVNDVLFTTEAPLGNVCRIPGIYNKFCVGQRLVTLQPNNLILSEYLEYALLSNIFQKKIWKNASGSTVKGIRSKLLVDLQIPVPPLRLQEEFKNLIYQVDKSKLVLQKALENLVGKV</sequence>
<name>A0A2X0WX34_9GAMM</name>
<dbReference type="Proteomes" id="UP000250086">
    <property type="component" value="Unassembled WGS sequence"/>
</dbReference>
<evidence type="ECO:0000256" key="2">
    <source>
        <dbReference type="ARBA" id="ARBA00022747"/>
    </source>
</evidence>
<evidence type="ECO:0000256" key="1">
    <source>
        <dbReference type="ARBA" id="ARBA00010923"/>
    </source>
</evidence>
<keyword evidence="6" id="KW-1185">Reference proteome</keyword>
<dbReference type="REBASE" id="377849">
    <property type="entry name" value="S2.Ath13093ORF2457P"/>
</dbReference>
<gene>
    <name evidence="5" type="ORF">NCTC13093_02462</name>
</gene>
<dbReference type="AlphaFoldDB" id="A0A2X0WX34"/>
<accession>A0A2X0WX34</accession>
<keyword evidence="3" id="KW-0238">DNA-binding</keyword>
<dbReference type="Pfam" id="PF01420">
    <property type="entry name" value="Methylase_S"/>
    <property type="match status" value="2"/>
</dbReference>
<dbReference type="PANTHER" id="PTHR30408">
    <property type="entry name" value="TYPE-1 RESTRICTION ENZYME ECOKI SPECIFICITY PROTEIN"/>
    <property type="match status" value="1"/>
</dbReference>
<proteinExistence type="inferred from homology"/>
<evidence type="ECO:0000313" key="6">
    <source>
        <dbReference type="Proteomes" id="UP000250086"/>
    </source>
</evidence>
<evidence type="ECO:0000256" key="3">
    <source>
        <dbReference type="ARBA" id="ARBA00023125"/>
    </source>
</evidence>
<reference evidence="5 6" key="1">
    <citation type="submission" date="2018-06" db="EMBL/GenBank/DDBJ databases">
        <authorList>
            <consortium name="Pathogen Informatics"/>
            <person name="Doyle S."/>
        </authorList>
    </citation>
    <scope>NUCLEOTIDE SEQUENCE [LARGE SCALE GENOMIC DNA]</scope>
    <source>
        <strain evidence="5 6">NCTC13093</strain>
    </source>
</reference>
<evidence type="ECO:0000313" key="5">
    <source>
        <dbReference type="EMBL" id="SPT71032.1"/>
    </source>
</evidence>
<dbReference type="EMBL" id="UAPV01000001">
    <property type="protein sequence ID" value="SPT71032.1"/>
    <property type="molecule type" value="Genomic_DNA"/>
</dbReference>
<dbReference type="Gene3D" id="3.90.220.20">
    <property type="entry name" value="DNA methylase specificity domains"/>
    <property type="match status" value="2"/>
</dbReference>
<keyword evidence="2" id="KW-0680">Restriction system</keyword>
<dbReference type="GO" id="GO:0009307">
    <property type="term" value="P:DNA restriction-modification system"/>
    <property type="evidence" value="ECO:0007669"/>
    <property type="project" value="UniProtKB-KW"/>
</dbReference>
<dbReference type="InterPro" id="IPR044946">
    <property type="entry name" value="Restrct_endonuc_typeI_TRD_sf"/>
</dbReference>